<dbReference type="AlphaFoldDB" id="A0A371GY21"/>
<organism evidence="1 2">
    <name type="scientific">Mucuna pruriens</name>
    <name type="common">Velvet bean</name>
    <name type="synonym">Dolichos pruriens</name>
    <dbReference type="NCBI Taxonomy" id="157652"/>
    <lineage>
        <taxon>Eukaryota</taxon>
        <taxon>Viridiplantae</taxon>
        <taxon>Streptophyta</taxon>
        <taxon>Embryophyta</taxon>
        <taxon>Tracheophyta</taxon>
        <taxon>Spermatophyta</taxon>
        <taxon>Magnoliopsida</taxon>
        <taxon>eudicotyledons</taxon>
        <taxon>Gunneridae</taxon>
        <taxon>Pentapetalae</taxon>
        <taxon>rosids</taxon>
        <taxon>fabids</taxon>
        <taxon>Fabales</taxon>
        <taxon>Fabaceae</taxon>
        <taxon>Papilionoideae</taxon>
        <taxon>50 kb inversion clade</taxon>
        <taxon>NPAAA clade</taxon>
        <taxon>indigoferoid/millettioid clade</taxon>
        <taxon>Phaseoleae</taxon>
        <taxon>Mucuna</taxon>
    </lineage>
</organism>
<evidence type="ECO:0000313" key="2">
    <source>
        <dbReference type="Proteomes" id="UP000257109"/>
    </source>
</evidence>
<protein>
    <submittedName>
        <fullName evidence="1">Uncharacterized protein</fullName>
    </submittedName>
</protein>
<dbReference type="Proteomes" id="UP000257109">
    <property type="component" value="Unassembled WGS sequence"/>
</dbReference>
<reference evidence="1" key="1">
    <citation type="submission" date="2018-05" db="EMBL/GenBank/DDBJ databases">
        <title>Draft genome of Mucuna pruriens seed.</title>
        <authorList>
            <person name="Nnadi N.E."/>
            <person name="Vos R."/>
            <person name="Hasami M.H."/>
            <person name="Devisetty U.K."/>
            <person name="Aguiy J.C."/>
        </authorList>
    </citation>
    <scope>NUCLEOTIDE SEQUENCE [LARGE SCALE GENOMIC DNA]</scope>
    <source>
        <strain evidence="1">JCA_2017</strain>
    </source>
</reference>
<comment type="caution">
    <text evidence="1">The sequence shown here is derived from an EMBL/GenBank/DDBJ whole genome shotgun (WGS) entry which is preliminary data.</text>
</comment>
<evidence type="ECO:0000313" key="1">
    <source>
        <dbReference type="EMBL" id="RDX95411.1"/>
    </source>
</evidence>
<dbReference type="EMBL" id="QJKJ01004138">
    <property type="protein sequence ID" value="RDX95411.1"/>
    <property type="molecule type" value="Genomic_DNA"/>
</dbReference>
<proteinExistence type="predicted"/>
<accession>A0A371GY21</accession>
<keyword evidence="2" id="KW-1185">Reference proteome</keyword>
<dbReference type="OrthoDB" id="1455437at2759"/>
<gene>
    <name evidence="1" type="ORF">CR513_22082</name>
</gene>
<feature type="non-terminal residue" evidence="1">
    <location>
        <position position="1"/>
    </location>
</feature>
<name>A0A371GY21_MUCPR</name>
<sequence length="101" mass="11236">MEDKTSRKGSTLILGRPFLMTVTTKIDVHARTLSMEFSDILIMSAQLVSNPIQVSQSDPKAINDNSSSPPPPIELKPLSSYLKYAYMDTKRKLLVIIANNL</sequence>